<evidence type="ECO:0000256" key="2">
    <source>
        <dbReference type="SAM" id="MobiDB-lite"/>
    </source>
</evidence>
<dbReference type="RefSeq" id="WP_246255146.1">
    <property type="nucleotide sequence ID" value="NZ_WTPX01000169.1"/>
</dbReference>
<evidence type="ECO:0000313" key="5">
    <source>
        <dbReference type="Proteomes" id="UP000609651"/>
    </source>
</evidence>
<dbReference type="InterPro" id="IPR008930">
    <property type="entry name" value="Terpenoid_cyclase/PrenylTrfase"/>
</dbReference>
<dbReference type="SUPFAM" id="SSF48239">
    <property type="entry name" value="Terpenoid cyclases/Protein prenyltransferases"/>
    <property type="match status" value="1"/>
</dbReference>
<dbReference type="InterPro" id="IPR001330">
    <property type="entry name" value="Prenyltrans"/>
</dbReference>
<evidence type="ECO:0000256" key="1">
    <source>
        <dbReference type="ARBA" id="ARBA00022737"/>
    </source>
</evidence>
<proteinExistence type="predicted"/>
<dbReference type="Gene3D" id="1.50.10.20">
    <property type="match status" value="2"/>
</dbReference>
<dbReference type="Proteomes" id="UP000609651">
    <property type="component" value="Unassembled WGS sequence"/>
</dbReference>
<gene>
    <name evidence="4" type="ORF">LzC2_36850</name>
</gene>
<sequence length="312" mass="33265">MDSLPSERRGRHRDFLLSQQTPDGGFRGRDLENEGLPGDLYYTGFAVRALAVLGDFDESTAAGVSRFLGQHDPLRLGAIDLVSWLYAAVVVQAVGGGDPLADAPPDWPERLAAGLEQNRSADGGYAKTPAGAAGSTYTSFLVALTLELIGRSVPAPGRLAQFLYDMQRDDGGFVELAPVRRSGANPTAAAAVLLKLLGHVDEELKGDLRGFLTEVTDPAGGVRANTRIPFPDGLSTFTAFLMCRDLGIADPLPAAKARAWAENELELPTGGFRGAAWDTHADAEYTFYGLGVLALTAEEWQPEARAEAVRHS</sequence>
<dbReference type="EMBL" id="WTPX01000169">
    <property type="protein sequence ID" value="NNJ27580.1"/>
    <property type="molecule type" value="Genomic_DNA"/>
</dbReference>
<dbReference type="Pfam" id="PF00432">
    <property type="entry name" value="Prenyltrans"/>
    <property type="match status" value="2"/>
</dbReference>
<feature type="region of interest" description="Disordered" evidence="2">
    <location>
        <begin position="1"/>
        <end position="30"/>
    </location>
</feature>
<organism evidence="4 5">
    <name type="scientific">Alienimonas chondri</name>
    <dbReference type="NCBI Taxonomy" id="2681879"/>
    <lineage>
        <taxon>Bacteria</taxon>
        <taxon>Pseudomonadati</taxon>
        <taxon>Planctomycetota</taxon>
        <taxon>Planctomycetia</taxon>
        <taxon>Planctomycetales</taxon>
        <taxon>Planctomycetaceae</taxon>
        <taxon>Alienimonas</taxon>
    </lineage>
</organism>
<accession>A0ABX1VHL5</accession>
<reference evidence="4 5" key="1">
    <citation type="journal article" date="2020" name="Syst. Appl. Microbiol.">
        <title>Alienimonas chondri sp. nov., a novel planctomycete isolated from the biofilm of the red alga Chondrus crispus.</title>
        <authorList>
            <person name="Vitorino I."/>
            <person name="Albuquerque L."/>
            <person name="Wiegand S."/>
            <person name="Kallscheuer N."/>
            <person name="da Costa M.S."/>
            <person name="Lobo-da-Cunha A."/>
            <person name="Jogler C."/>
            <person name="Lage O.M."/>
        </authorList>
    </citation>
    <scope>NUCLEOTIDE SEQUENCE [LARGE SCALE GENOMIC DNA]</scope>
    <source>
        <strain evidence="4 5">LzC2</strain>
    </source>
</reference>
<feature type="domain" description="Prenyltransferase alpha-alpha toroid" evidence="3">
    <location>
        <begin position="4"/>
        <end position="173"/>
    </location>
</feature>
<comment type="caution">
    <text evidence="4">The sequence shown here is derived from an EMBL/GenBank/DDBJ whole genome shotgun (WGS) entry which is preliminary data.</text>
</comment>
<evidence type="ECO:0000313" key="4">
    <source>
        <dbReference type="EMBL" id="NNJ27580.1"/>
    </source>
</evidence>
<protein>
    <recommendedName>
        <fullName evidence="3">Prenyltransferase alpha-alpha toroid domain-containing protein</fullName>
    </recommendedName>
</protein>
<keyword evidence="5" id="KW-1185">Reference proteome</keyword>
<evidence type="ECO:0000259" key="3">
    <source>
        <dbReference type="Pfam" id="PF00432"/>
    </source>
</evidence>
<feature type="domain" description="Prenyltransferase alpha-alpha toroid" evidence="3">
    <location>
        <begin position="264"/>
        <end position="305"/>
    </location>
</feature>
<name>A0ABX1VHL5_9PLAN</name>
<keyword evidence="1" id="KW-0677">Repeat</keyword>